<feature type="signal peptide" evidence="1">
    <location>
        <begin position="1"/>
        <end position="23"/>
    </location>
</feature>
<reference evidence="2" key="1">
    <citation type="journal article" date="2018" name="Nat. Biotechnol.">
        <title>A standardized bacterial taxonomy based on genome phylogeny substantially revises the tree of life.</title>
        <authorList>
            <person name="Parks D.H."/>
            <person name="Chuvochina M."/>
            <person name="Waite D.W."/>
            <person name="Rinke C."/>
            <person name="Skarshewski A."/>
            <person name="Chaumeil P.A."/>
            <person name="Hugenholtz P."/>
        </authorList>
    </citation>
    <scope>NUCLEOTIDE SEQUENCE [LARGE SCALE GENOMIC DNA]</scope>
    <source>
        <strain evidence="2">UBA11284</strain>
    </source>
</reference>
<evidence type="ECO:0000256" key="1">
    <source>
        <dbReference type="SAM" id="SignalP"/>
    </source>
</evidence>
<gene>
    <name evidence="2" type="ORF">DEO68_01075</name>
</gene>
<dbReference type="AlphaFoldDB" id="A0A3D0KBB0"/>
<keyword evidence="1" id="KW-0732">Signal</keyword>
<dbReference type="EMBL" id="DOTR01000008">
    <property type="protein sequence ID" value="HCA00786.1"/>
    <property type="molecule type" value="Genomic_DNA"/>
</dbReference>
<accession>A0A3D0KBB0</accession>
<name>A0A3D0KBB0_9GAMM</name>
<evidence type="ECO:0000313" key="2">
    <source>
        <dbReference type="EMBL" id="HCA00786.1"/>
    </source>
</evidence>
<proteinExistence type="predicted"/>
<feature type="chain" id="PRO_5017703991" evidence="1">
    <location>
        <begin position="24"/>
        <end position="206"/>
    </location>
</feature>
<protein>
    <submittedName>
        <fullName evidence="2">Uncharacterized protein</fullName>
    </submittedName>
</protein>
<organism evidence="2">
    <name type="scientific">Halomonas campaniensis</name>
    <dbReference type="NCBI Taxonomy" id="213554"/>
    <lineage>
        <taxon>Bacteria</taxon>
        <taxon>Pseudomonadati</taxon>
        <taxon>Pseudomonadota</taxon>
        <taxon>Gammaproteobacteria</taxon>
        <taxon>Oceanospirillales</taxon>
        <taxon>Halomonadaceae</taxon>
        <taxon>Halomonas</taxon>
    </lineage>
</organism>
<sequence length="206" mass="22659">MLPYLALPAMALGLALTIPPALGTAKTVISSGDTVSDSTNHHNVQIVVSHDCQRAWCPDIRDRLQIEVQAAHYRPDRHLATITVEPLERHGRFAEPRRRLDVLTAGGQGNMPPGAPAPWVNAELLSGASSVKPTESTHRTPWRTLPDWMPPSSLSQWKSANSQTLIDSADKKTQGWLPRLNNAVEHYINPLVEKVRYVISKEGDGS</sequence>
<comment type="caution">
    <text evidence="2">The sequence shown here is derived from an EMBL/GenBank/DDBJ whole genome shotgun (WGS) entry which is preliminary data.</text>
</comment>